<feature type="transmembrane region" description="Helical" evidence="7">
    <location>
        <begin position="406"/>
        <end position="435"/>
    </location>
</feature>
<comment type="subcellular location">
    <subcellularLocation>
        <location evidence="6">Cell membrane</location>
        <topology evidence="6">Multi-pass membrane protein</topology>
    </subcellularLocation>
    <subcellularLocation>
        <location evidence="1">Membrane</location>
        <topology evidence="1">Multi-pass membrane protein</topology>
    </subcellularLocation>
</comment>
<keyword evidence="5 7" id="KW-0472">Membrane</keyword>
<dbReference type="AlphaFoldDB" id="A0A8H9LEL3"/>
<proteinExistence type="inferred from homology"/>
<dbReference type="GO" id="GO:0055085">
    <property type="term" value="P:transmembrane transport"/>
    <property type="evidence" value="ECO:0007669"/>
    <property type="project" value="InterPro"/>
</dbReference>
<evidence type="ECO:0000256" key="4">
    <source>
        <dbReference type="ARBA" id="ARBA00022989"/>
    </source>
</evidence>
<feature type="transmembrane region" description="Helical" evidence="7">
    <location>
        <begin position="211"/>
        <end position="244"/>
    </location>
</feature>
<feature type="transmembrane region" description="Helical" evidence="7">
    <location>
        <begin position="447"/>
        <end position="469"/>
    </location>
</feature>
<feature type="transmembrane region" description="Helical" evidence="7">
    <location>
        <begin position="70"/>
        <end position="87"/>
    </location>
</feature>
<gene>
    <name evidence="8" type="ORF">GCM10011612_07930</name>
</gene>
<dbReference type="Gene3D" id="1.10.3470.10">
    <property type="entry name" value="ABC transporter involved in vitamin B12 uptake, BtuC"/>
    <property type="match status" value="1"/>
</dbReference>
<feature type="transmembrane region" description="Helical" evidence="7">
    <location>
        <begin position="170"/>
        <end position="190"/>
    </location>
</feature>
<dbReference type="PANTHER" id="PTHR30477">
    <property type="entry name" value="ABC-TRANSPORTER METAL-BINDING PROTEIN"/>
    <property type="match status" value="1"/>
</dbReference>
<dbReference type="InterPro" id="IPR001626">
    <property type="entry name" value="ABC_TroCD"/>
</dbReference>
<dbReference type="EMBL" id="BMNJ01000002">
    <property type="protein sequence ID" value="GGO96819.1"/>
    <property type="molecule type" value="Genomic_DNA"/>
</dbReference>
<evidence type="ECO:0000256" key="1">
    <source>
        <dbReference type="ARBA" id="ARBA00004141"/>
    </source>
</evidence>
<comment type="similarity">
    <text evidence="2 6">Belongs to the ABC-3 integral membrane protein family.</text>
</comment>
<evidence type="ECO:0008006" key="10">
    <source>
        <dbReference type="Google" id="ProtNLM"/>
    </source>
</evidence>
<dbReference type="GO" id="GO:0043190">
    <property type="term" value="C:ATP-binding cassette (ABC) transporter complex"/>
    <property type="evidence" value="ECO:0007669"/>
    <property type="project" value="InterPro"/>
</dbReference>
<evidence type="ECO:0000256" key="5">
    <source>
        <dbReference type="ARBA" id="ARBA00023136"/>
    </source>
</evidence>
<dbReference type="OrthoDB" id="3260923at2"/>
<accession>A0A8H9LEL3</accession>
<protein>
    <recommendedName>
        <fullName evidence="10">Zinc ABC transporter permease</fullName>
    </recommendedName>
</protein>
<feature type="transmembrane region" description="Helical" evidence="7">
    <location>
        <begin position="37"/>
        <end position="58"/>
    </location>
</feature>
<reference evidence="8" key="1">
    <citation type="journal article" date="2014" name="Int. J. Syst. Evol. Microbiol.">
        <title>Complete genome sequence of Corynebacterium casei LMG S-19264T (=DSM 44701T), isolated from a smear-ripened cheese.</title>
        <authorList>
            <consortium name="US DOE Joint Genome Institute (JGI-PGF)"/>
            <person name="Walter F."/>
            <person name="Albersmeier A."/>
            <person name="Kalinowski J."/>
            <person name="Ruckert C."/>
        </authorList>
    </citation>
    <scope>NUCLEOTIDE SEQUENCE</scope>
    <source>
        <strain evidence="8">CGMCC 4.7372</strain>
    </source>
</reference>
<evidence type="ECO:0000313" key="9">
    <source>
        <dbReference type="Proteomes" id="UP000614239"/>
    </source>
</evidence>
<feature type="transmembrane region" description="Helical" evidence="7">
    <location>
        <begin position="93"/>
        <end position="111"/>
    </location>
</feature>
<keyword evidence="3 6" id="KW-0812">Transmembrane</keyword>
<reference evidence="8" key="2">
    <citation type="submission" date="2020-09" db="EMBL/GenBank/DDBJ databases">
        <authorList>
            <person name="Sun Q."/>
            <person name="Zhou Y."/>
        </authorList>
    </citation>
    <scope>NUCLEOTIDE SEQUENCE</scope>
    <source>
        <strain evidence="8">CGMCC 4.7372</strain>
    </source>
</reference>
<keyword evidence="4 7" id="KW-1133">Transmembrane helix</keyword>
<dbReference type="PANTHER" id="PTHR30477:SF21">
    <property type="entry name" value="ABC-3 PROTEIN"/>
    <property type="match status" value="1"/>
</dbReference>
<feature type="transmembrane region" description="Helical" evidence="7">
    <location>
        <begin position="475"/>
        <end position="494"/>
    </location>
</feature>
<dbReference type="RefSeq" id="WP_095532442.1">
    <property type="nucleotide sequence ID" value="NZ_MVIV01000001.1"/>
</dbReference>
<evidence type="ECO:0000256" key="6">
    <source>
        <dbReference type="RuleBase" id="RU003943"/>
    </source>
</evidence>
<comment type="caution">
    <text evidence="8">The sequence shown here is derived from an EMBL/GenBank/DDBJ whole genome shotgun (WGS) entry which is preliminary data.</text>
</comment>
<feature type="transmembrane region" description="Helical" evidence="7">
    <location>
        <begin position="288"/>
        <end position="307"/>
    </location>
</feature>
<dbReference type="SUPFAM" id="SSF81345">
    <property type="entry name" value="ABC transporter involved in vitamin B12 uptake, BtuC"/>
    <property type="match status" value="2"/>
</dbReference>
<keyword evidence="6" id="KW-0813">Transport</keyword>
<dbReference type="Proteomes" id="UP000614239">
    <property type="component" value="Unassembled WGS sequence"/>
</dbReference>
<evidence type="ECO:0000313" key="8">
    <source>
        <dbReference type="EMBL" id="GGO96819.1"/>
    </source>
</evidence>
<feature type="transmembrane region" description="Helical" evidence="7">
    <location>
        <begin position="359"/>
        <end position="378"/>
    </location>
</feature>
<dbReference type="Pfam" id="PF00950">
    <property type="entry name" value="ABC-3"/>
    <property type="match status" value="1"/>
</dbReference>
<dbReference type="InterPro" id="IPR037294">
    <property type="entry name" value="ABC_BtuC-like"/>
</dbReference>
<sequence>MTAMDPLTALVAGAVEQLRLALVGVPGLVPLAGAPFFFRPLVMVVLLGIVSGVVGVLVNLRGAEFSAEALVHAVFPGIVAGAVFWGIEAITPAASTVAMIAAAGLTILTHHSGRIAGARRSAGGGGAEAGTAVVLTGFFSVGIILSLAEGDMSGQLEALMFGRLLEVTDAGLAHALIACFMAIILVAVTWRGQVAYAFDPVGARAAGHRLLALDLALNAAIAAVVVSASTAVGTLLVVGALALLSRRVFFTESLTHATFPGAIIGVVVATWIAAALGHGRPGFELLSAMLLVGAALMCLPMAALMRALARVEGLGPQSAAGIVLTIGSALGYFLAGWFKPLPLKIDSFLTGSVLNVGRVDVAAVGAVLVVAVAVVALTDRALVFHAFDPVGHRAAGLRAGWAEGAVLVLITSTIVVLVPAVGTILPIALIAAPAAALAPSARSARGLLIGAPLLGAASALVGLVLGVALRLSVGGMIAAIVAAVYLVAACWRAIRRGSPVPRADRP</sequence>
<name>A0A8H9LEL3_9ACTO</name>
<feature type="transmembrane region" description="Helical" evidence="7">
    <location>
        <begin position="256"/>
        <end position="276"/>
    </location>
</feature>
<keyword evidence="9" id="KW-1185">Reference proteome</keyword>
<organism evidence="8 9">
    <name type="scientific">Actinomyces gaoshouyii</name>
    <dbReference type="NCBI Taxonomy" id="1960083"/>
    <lineage>
        <taxon>Bacteria</taxon>
        <taxon>Bacillati</taxon>
        <taxon>Actinomycetota</taxon>
        <taxon>Actinomycetes</taxon>
        <taxon>Actinomycetales</taxon>
        <taxon>Actinomycetaceae</taxon>
        <taxon>Actinomyces</taxon>
    </lineage>
</organism>
<feature type="transmembrane region" description="Helical" evidence="7">
    <location>
        <begin position="319"/>
        <end position="338"/>
    </location>
</feature>
<evidence type="ECO:0000256" key="2">
    <source>
        <dbReference type="ARBA" id="ARBA00008034"/>
    </source>
</evidence>
<feature type="transmembrane region" description="Helical" evidence="7">
    <location>
        <begin position="132"/>
        <end position="150"/>
    </location>
</feature>
<evidence type="ECO:0000256" key="3">
    <source>
        <dbReference type="ARBA" id="ARBA00022692"/>
    </source>
</evidence>
<evidence type="ECO:0000256" key="7">
    <source>
        <dbReference type="SAM" id="Phobius"/>
    </source>
</evidence>
<dbReference type="GO" id="GO:0010043">
    <property type="term" value="P:response to zinc ion"/>
    <property type="evidence" value="ECO:0007669"/>
    <property type="project" value="TreeGrafter"/>
</dbReference>